<accession>A0ABX3P650</accession>
<dbReference type="Gene3D" id="2.40.50.230">
    <property type="entry name" value="Gp5 N-terminal domain"/>
    <property type="match status" value="1"/>
</dbReference>
<dbReference type="Pfam" id="PF05954">
    <property type="entry name" value="Phage_GPD"/>
    <property type="match status" value="1"/>
</dbReference>
<name>A0ABX3P650_9BACT</name>
<dbReference type="Proteomes" id="UP000192277">
    <property type="component" value="Unassembled WGS sequence"/>
</dbReference>
<sequence length="552" mass="61372">MAQAVETVFEIDGMKIEQFSSLRLSQGIYAHHFFRLECPVETVDENEHTLFNGSRNLIGAPVQIKVTSEPDRSDFLFRGIITQIDAVRHNGHPGNIIISGYSPTILLDNGPHCCSWERQSLKSLVTNLLESFSGDWLKRSIAPAYNETIHYIVQYKETAWQFISRLAGAVGEWLYYDGKQLVLAPPKGRKVTITYGAALSRFELGVQLKPGNREVLAYNYVNNEVFKSEVGNSNGYNNELGVYALEKSAELFKPQPKTWLSHFVKSKQQVDNLMNAQAAIQRSDVVRLNGWSDLPGFQPGDSLTIKMPGSDRAVGDFRVISIEHSWDGTGNYANEFVAIPASLKTPPVKQVPEPYCESQSAIVIENYDDGELGRVRVRFHWMTEKERSPWLRMTMPHAGNDAGMFMLPEIGAEVMVSFIGGNAARPFVIGAVYNGKAKVRFGNAGNDNKVIQTRSGINITMNDKEGSIKVEDKKGNHVQFDGEGKVTMNANDKMELACGEAKIILDKNGTIQICGKKIKVEATNEIKITSKDNTNITAETLVEVESAMIKLN</sequence>
<dbReference type="EMBL" id="LWBO01000001">
    <property type="protein sequence ID" value="OQP55661.1"/>
    <property type="molecule type" value="Genomic_DNA"/>
</dbReference>
<dbReference type="RefSeq" id="WP_014223291.1">
    <property type="nucleotide sequence ID" value="NZ_LWBO01000001.1"/>
</dbReference>
<proteinExistence type="predicted"/>
<evidence type="ECO:0000259" key="1">
    <source>
        <dbReference type="Pfam" id="PF04717"/>
    </source>
</evidence>
<feature type="domain" description="Gp5/Type VI secretion system Vgr protein OB-fold" evidence="1">
    <location>
        <begin position="360"/>
        <end position="433"/>
    </location>
</feature>
<gene>
    <name evidence="2" type="ORF">A4D02_05000</name>
</gene>
<dbReference type="Gene3D" id="4.10.220.110">
    <property type="match status" value="1"/>
</dbReference>
<dbReference type="SUPFAM" id="SSF69255">
    <property type="entry name" value="gp5 N-terminal domain-like"/>
    <property type="match status" value="1"/>
</dbReference>
<protein>
    <recommendedName>
        <fullName evidence="1">Gp5/Type VI secretion system Vgr protein OB-fold domain-containing protein</fullName>
    </recommendedName>
</protein>
<dbReference type="Gene3D" id="2.30.110.50">
    <property type="match status" value="1"/>
</dbReference>
<dbReference type="SUPFAM" id="SSF69279">
    <property type="entry name" value="Phage tail proteins"/>
    <property type="match status" value="1"/>
</dbReference>
<organism evidence="2 3">
    <name type="scientific">Niastella koreensis</name>
    <dbReference type="NCBI Taxonomy" id="354356"/>
    <lineage>
        <taxon>Bacteria</taxon>
        <taxon>Pseudomonadati</taxon>
        <taxon>Bacteroidota</taxon>
        <taxon>Chitinophagia</taxon>
        <taxon>Chitinophagales</taxon>
        <taxon>Chitinophagaceae</taxon>
        <taxon>Niastella</taxon>
    </lineage>
</organism>
<dbReference type="InterPro" id="IPR037026">
    <property type="entry name" value="Vgr_OB-fold_dom_sf"/>
</dbReference>
<dbReference type="InterPro" id="IPR006531">
    <property type="entry name" value="Gp5/Vgr_OB"/>
</dbReference>
<keyword evidence="3" id="KW-1185">Reference proteome</keyword>
<evidence type="ECO:0000313" key="3">
    <source>
        <dbReference type="Proteomes" id="UP000192277"/>
    </source>
</evidence>
<reference evidence="2 3" key="1">
    <citation type="submission" date="2016-04" db="EMBL/GenBank/DDBJ databases">
        <authorList>
            <person name="Chen L."/>
            <person name="Zhuang W."/>
            <person name="Wang G."/>
        </authorList>
    </citation>
    <scope>NUCLEOTIDE SEQUENCE [LARGE SCALE GENOMIC DNA]</scope>
    <source>
        <strain evidence="3">GR20</strain>
    </source>
</reference>
<comment type="caution">
    <text evidence="2">The sequence shown here is derived from an EMBL/GenBank/DDBJ whole genome shotgun (WGS) entry which is preliminary data.</text>
</comment>
<dbReference type="Gene3D" id="3.55.50.10">
    <property type="entry name" value="Baseplate protein-like domains"/>
    <property type="match status" value="1"/>
</dbReference>
<dbReference type="Pfam" id="PF04717">
    <property type="entry name" value="Phage_base_V"/>
    <property type="match status" value="1"/>
</dbReference>
<evidence type="ECO:0000313" key="2">
    <source>
        <dbReference type="EMBL" id="OQP55661.1"/>
    </source>
</evidence>